<dbReference type="PATRIC" id="fig|1423769.4.peg.2039"/>
<keyword evidence="2" id="KW-1185">Reference proteome</keyword>
<reference evidence="1 2" key="1">
    <citation type="journal article" date="2015" name="Genome Announc.">
        <title>Expanding the biotechnology potential of lactobacilli through comparative genomics of 213 strains and associated genera.</title>
        <authorList>
            <person name="Sun Z."/>
            <person name="Harris H.M."/>
            <person name="McCann A."/>
            <person name="Guo C."/>
            <person name="Argimon S."/>
            <person name="Zhang W."/>
            <person name="Yang X."/>
            <person name="Jeffery I.B."/>
            <person name="Cooney J.C."/>
            <person name="Kagawa T.F."/>
            <person name="Liu W."/>
            <person name="Song Y."/>
            <person name="Salvetti E."/>
            <person name="Wrobel A."/>
            <person name="Rasinkangas P."/>
            <person name="Parkhill J."/>
            <person name="Rea M.C."/>
            <person name="O'Sullivan O."/>
            <person name="Ritari J."/>
            <person name="Douillard F.P."/>
            <person name="Paul Ross R."/>
            <person name="Yang R."/>
            <person name="Briner A.E."/>
            <person name="Felis G.E."/>
            <person name="de Vos W.M."/>
            <person name="Barrangou R."/>
            <person name="Klaenhammer T.R."/>
            <person name="Caufield P.W."/>
            <person name="Cui Y."/>
            <person name="Zhang H."/>
            <person name="O'Toole P.W."/>
        </authorList>
    </citation>
    <scope>NUCLEOTIDE SEQUENCE [LARGE SCALE GENOMIC DNA]</scope>
    <source>
        <strain evidence="1 2">DSM 13343</strain>
    </source>
</reference>
<name>A0A0R1QNB2_9LACO</name>
<dbReference type="RefSeq" id="WP_225436157.1">
    <property type="nucleotide sequence ID" value="NZ_AZEU01000226.1"/>
</dbReference>
<accession>A0A0R1QNB2</accession>
<evidence type="ECO:0000313" key="2">
    <source>
        <dbReference type="Proteomes" id="UP000051790"/>
    </source>
</evidence>
<dbReference type="Proteomes" id="UP000051790">
    <property type="component" value="Unassembled WGS sequence"/>
</dbReference>
<comment type="caution">
    <text evidence="1">The sequence shown here is derived from an EMBL/GenBank/DDBJ whole genome shotgun (WGS) entry which is preliminary data.</text>
</comment>
<dbReference type="AlphaFoldDB" id="A0A0R1QNB2"/>
<organism evidence="1 2">
    <name type="scientific">Lacticaseibacillus manihotivorans DSM 13343 = JCM 12514</name>
    <dbReference type="NCBI Taxonomy" id="1423769"/>
    <lineage>
        <taxon>Bacteria</taxon>
        <taxon>Bacillati</taxon>
        <taxon>Bacillota</taxon>
        <taxon>Bacilli</taxon>
        <taxon>Lactobacillales</taxon>
        <taxon>Lactobacillaceae</taxon>
        <taxon>Lacticaseibacillus</taxon>
    </lineage>
</organism>
<protein>
    <submittedName>
        <fullName evidence="1">Uncharacterized protein</fullName>
    </submittedName>
</protein>
<dbReference type="EMBL" id="AZEU01000226">
    <property type="protein sequence ID" value="KRL42571.1"/>
    <property type="molecule type" value="Genomic_DNA"/>
</dbReference>
<proteinExistence type="predicted"/>
<sequence length="79" mass="8928">MTEMKQDLIIWMPNGYTLKFENVKKLVKDEDYINFVYGGVATGKTRDAWFLYDNIAGWALSRDVTPASGQTDFIDGGEA</sequence>
<evidence type="ECO:0000313" key="1">
    <source>
        <dbReference type="EMBL" id="KRL42571.1"/>
    </source>
</evidence>
<gene>
    <name evidence="1" type="ORF">FD01_GL001895</name>
</gene>